<sequence>MIHLTFLQQTPNPRWTIISARLLVLDGACAEADFGINVS</sequence>
<proteinExistence type="predicted"/>
<accession>A0A1Z3HNT2</accession>
<dbReference type="EMBL" id="CP021983">
    <property type="protein sequence ID" value="ASC71958.1"/>
    <property type="molecule type" value="Genomic_DNA"/>
</dbReference>
<organism evidence="1 2">
    <name type="scientific">Halomicronema hongdechloris C2206</name>
    <dbReference type="NCBI Taxonomy" id="1641165"/>
    <lineage>
        <taxon>Bacteria</taxon>
        <taxon>Bacillati</taxon>
        <taxon>Cyanobacteriota</taxon>
        <taxon>Cyanophyceae</taxon>
        <taxon>Nodosilineales</taxon>
        <taxon>Nodosilineaceae</taxon>
        <taxon>Halomicronema</taxon>
    </lineage>
</organism>
<dbReference type="KEGG" id="hhg:XM38_029120"/>
<keyword evidence="2" id="KW-1185">Reference proteome</keyword>
<gene>
    <name evidence="1" type="ORF">XM38_029120</name>
</gene>
<protein>
    <submittedName>
        <fullName evidence="1">Uncharacterized protein</fullName>
    </submittedName>
</protein>
<reference evidence="1 2" key="1">
    <citation type="journal article" date="2016" name="Biochim. Biophys. Acta">
        <title>Characterization of red-shifted phycobilisomes isolated from the chlorophyll f-containing cyanobacterium Halomicronema hongdechloris.</title>
        <authorList>
            <person name="Li Y."/>
            <person name="Lin Y."/>
            <person name="Garvey C.J."/>
            <person name="Birch D."/>
            <person name="Corkery R.W."/>
            <person name="Loughlin P.C."/>
            <person name="Scheer H."/>
            <person name="Willows R.D."/>
            <person name="Chen M."/>
        </authorList>
    </citation>
    <scope>NUCLEOTIDE SEQUENCE [LARGE SCALE GENOMIC DNA]</scope>
    <source>
        <strain evidence="1 2">C2206</strain>
    </source>
</reference>
<name>A0A1Z3HNT2_9CYAN</name>
<dbReference type="AlphaFoldDB" id="A0A1Z3HNT2"/>
<evidence type="ECO:0000313" key="1">
    <source>
        <dbReference type="EMBL" id="ASC71958.1"/>
    </source>
</evidence>
<evidence type="ECO:0000313" key="2">
    <source>
        <dbReference type="Proteomes" id="UP000191901"/>
    </source>
</evidence>
<dbReference type="Proteomes" id="UP000191901">
    <property type="component" value="Chromosome"/>
</dbReference>